<reference evidence="1 2" key="1">
    <citation type="journal article" date="2019" name="Sci. Rep.">
        <title>Orb-weaving spider Araneus ventricosus genome elucidates the spidroin gene catalogue.</title>
        <authorList>
            <person name="Kono N."/>
            <person name="Nakamura H."/>
            <person name="Ohtoshi R."/>
            <person name="Moran D.A.P."/>
            <person name="Shinohara A."/>
            <person name="Yoshida Y."/>
            <person name="Fujiwara M."/>
            <person name="Mori M."/>
            <person name="Tomita M."/>
            <person name="Arakawa K."/>
        </authorList>
    </citation>
    <scope>NUCLEOTIDE SEQUENCE [LARGE SCALE GENOMIC DNA]</scope>
</reference>
<evidence type="ECO:0000313" key="2">
    <source>
        <dbReference type="Proteomes" id="UP000499080"/>
    </source>
</evidence>
<proteinExistence type="predicted"/>
<protein>
    <recommendedName>
        <fullName evidence="3">Histone-lysine N-methyltransferase SETMAR</fullName>
    </recommendedName>
</protein>
<dbReference type="EMBL" id="BGPR01012692">
    <property type="protein sequence ID" value="GBN57207.1"/>
    <property type="molecule type" value="Genomic_DNA"/>
</dbReference>
<keyword evidence="2" id="KW-1185">Reference proteome</keyword>
<comment type="caution">
    <text evidence="1">The sequence shown here is derived from an EMBL/GenBank/DDBJ whole genome shotgun (WGS) entry which is preliminary data.</text>
</comment>
<dbReference type="AlphaFoldDB" id="A0A4Y2Q3R5"/>
<dbReference type="Proteomes" id="UP000499080">
    <property type="component" value="Unassembled WGS sequence"/>
</dbReference>
<gene>
    <name evidence="1" type="ORF">AVEN_222256_1</name>
</gene>
<evidence type="ECO:0000313" key="1">
    <source>
        <dbReference type="EMBL" id="GBN57207.1"/>
    </source>
</evidence>
<name>A0A4Y2Q3R5_ARAVE</name>
<sequence length="87" mass="10026">MVHEYRTGSDCTQIGRPTTVGTADNKTHVQHAYMGSKRIITLFYHLFSDFQEHLGGHRFRSDEDVKTAVQLWLKNILEDTDSKVTNM</sequence>
<organism evidence="1 2">
    <name type="scientific">Araneus ventricosus</name>
    <name type="common">Orbweaver spider</name>
    <name type="synonym">Epeira ventricosa</name>
    <dbReference type="NCBI Taxonomy" id="182803"/>
    <lineage>
        <taxon>Eukaryota</taxon>
        <taxon>Metazoa</taxon>
        <taxon>Ecdysozoa</taxon>
        <taxon>Arthropoda</taxon>
        <taxon>Chelicerata</taxon>
        <taxon>Arachnida</taxon>
        <taxon>Araneae</taxon>
        <taxon>Araneomorphae</taxon>
        <taxon>Entelegynae</taxon>
        <taxon>Araneoidea</taxon>
        <taxon>Araneidae</taxon>
        <taxon>Araneus</taxon>
    </lineage>
</organism>
<evidence type="ECO:0008006" key="3">
    <source>
        <dbReference type="Google" id="ProtNLM"/>
    </source>
</evidence>
<accession>A0A4Y2Q3R5</accession>